<protein>
    <submittedName>
        <fullName evidence="1">Uncharacterized protein</fullName>
    </submittedName>
</protein>
<reference evidence="1" key="2">
    <citation type="journal article" date="2015" name="Fish Shellfish Immunol.">
        <title>Early steps in the European eel (Anguilla anguilla)-Vibrio vulnificus interaction in the gills: Role of the RtxA13 toxin.</title>
        <authorList>
            <person name="Callol A."/>
            <person name="Pajuelo D."/>
            <person name="Ebbesson L."/>
            <person name="Teles M."/>
            <person name="MacKenzie S."/>
            <person name="Amaro C."/>
        </authorList>
    </citation>
    <scope>NUCLEOTIDE SEQUENCE</scope>
</reference>
<dbReference type="AlphaFoldDB" id="A0A0E9U3P8"/>
<evidence type="ECO:0000313" key="1">
    <source>
        <dbReference type="EMBL" id="JAH59593.1"/>
    </source>
</evidence>
<accession>A0A0E9U3P8</accession>
<proteinExistence type="predicted"/>
<organism evidence="1">
    <name type="scientific">Anguilla anguilla</name>
    <name type="common">European freshwater eel</name>
    <name type="synonym">Muraena anguilla</name>
    <dbReference type="NCBI Taxonomy" id="7936"/>
    <lineage>
        <taxon>Eukaryota</taxon>
        <taxon>Metazoa</taxon>
        <taxon>Chordata</taxon>
        <taxon>Craniata</taxon>
        <taxon>Vertebrata</taxon>
        <taxon>Euteleostomi</taxon>
        <taxon>Actinopterygii</taxon>
        <taxon>Neopterygii</taxon>
        <taxon>Teleostei</taxon>
        <taxon>Anguilliformes</taxon>
        <taxon>Anguillidae</taxon>
        <taxon>Anguilla</taxon>
    </lineage>
</organism>
<dbReference type="EMBL" id="GBXM01048984">
    <property type="protein sequence ID" value="JAH59593.1"/>
    <property type="molecule type" value="Transcribed_RNA"/>
</dbReference>
<name>A0A0E9U3P8_ANGAN</name>
<sequence length="22" mass="2629">MRFLGSELAFFCCKRYIGILNF</sequence>
<reference evidence="1" key="1">
    <citation type="submission" date="2014-11" db="EMBL/GenBank/DDBJ databases">
        <authorList>
            <person name="Amaro Gonzalez C."/>
        </authorList>
    </citation>
    <scope>NUCLEOTIDE SEQUENCE</scope>
</reference>